<feature type="region of interest" description="Disordered" evidence="4">
    <location>
        <begin position="25"/>
        <end position="83"/>
    </location>
</feature>
<dbReference type="SUPFAM" id="SSF54160">
    <property type="entry name" value="Chromo domain-like"/>
    <property type="match status" value="2"/>
</dbReference>
<feature type="compositionally biased region" description="Basic and acidic residues" evidence="4">
    <location>
        <begin position="127"/>
        <end position="152"/>
    </location>
</feature>
<dbReference type="GeneID" id="19973028"/>
<comment type="subcellular location">
    <subcellularLocation>
        <location evidence="1">Nucleus</location>
    </subcellularLocation>
</comment>
<dbReference type="CDD" id="cd00024">
    <property type="entry name" value="CD_CSD"/>
    <property type="match status" value="1"/>
</dbReference>
<dbReference type="InterPro" id="IPR023780">
    <property type="entry name" value="Chromo_domain"/>
</dbReference>
<protein>
    <recommendedName>
        <fullName evidence="5">Chromo domain-containing protein</fullName>
    </recommendedName>
</protein>
<evidence type="ECO:0000313" key="6">
    <source>
        <dbReference type="EMBL" id="ETN39465.1"/>
    </source>
</evidence>
<dbReference type="HOGENOM" id="CLU_045874_0_1_1"/>
<dbReference type="SMART" id="SM00298">
    <property type="entry name" value="CHROMO"/>
    <property type="match status" value="1"/>
</dbReference>
<dbReference type="eggNOG" id="KOG1911">
    <property type="taxonomic scope" value="Eukaryota"/>
</dbReference>
<dbReference type="GO" id="GO:0006338">
    <property type="term" value="P:chromatin remodeling"/>
    <property type="evidence" value="ECO:0007669"/>
    <property type="project" value="UniProtKB-ARBA"/>
</dbReference>
<proteinExistence type="predicted"/>
<dbReference type="EMBL" id="KB822721">
    <property type="protein sequence ID" value="ETN39465.1"/>
    <property type="molecule type" value="Genomic_DNA"/>
</dbReference>
<dbReference type="InParanoid" id="W2RT26"/>
<evidence type="ECO:0000256" key="4">
    <source>
        <dbReference type="SAM" id="MobiDB-lite"/>
    </source>
</evidence>
<accession>W2RT26</accession>
<feature type="domain" description="Chromo" evidence="5">
    <location>
        <begin position="76"/>
        <end position="127"/>
    </location>
</feature>
<dbReference type="RefSeq" id="XP_008718250.1">
    <property type="nucleotide sequence ID" value="XM_008720028.1"/>
</dbReference>
<dbReference type="PANTHER" id="PTHR22812">
    <property type="entry name" value="CHROMOBOX PROTEIN"/>
    <property type="match status" value="1"/>
</dbReference>
<dbReference type="InterPro" id="IPR000953">
    <property type="entry name" value="Chromo/chromo_shadow_dom"/>
</dbReference>
<dbReference type="InterPro" id="IPR051219">
    <property type="entry name" value="Heterochromatin_chromo-domain"/>
</dbReference>
<evidence type="ECO:0000256" key="2">
    <source>
        <dbReference type="ARBA" id="ARBA00011353"/>
    </source>
</evidence>
<dbReference type="Pfam" id="PF01393">
    <property type="entry name" value="Chromo_shadow"/>
    <property type="match status" value="1"/>
</dbReference>
<evidence type="ECO:0000313" key="7">
    <source>
        <dbReference type="Proteomes" id="UP000030752"/>
    </source>
</evidence>
<dbReference type="Pfam" id="PF00385">
    <property type="entry name" value="Chromo"/>
    <property type="match status" value="1"/>
</dbReference>
<evidence type="ECO:0000256" key="3">
    <source>
        <dbReference type="ARBA" id="ARBA00023242"/>
    </source>
</evidence>
<feature type="compositionally biased region" description="Basic and acidic residues" evidence="4">
    <location>
        <begin position="36"/>
        <end position="51"/>
    </location>
</feature>
<evidence type="ECO:0000259" key="5">
    <source>
        <dbReference type="PROSITE" id="PS50013"/>
    </source>
</evidence>
<keyword evidence="3" id="KW-0539">Nucleus</keyword>
<dbReference type="GO" id="GO:0005634">
    <property type="term" value="C:nucleus"/>
    <property type="evidence" value="ECO:0007669"/>
    <property type="project" value="UniProtKB-SubCell"/>
</dbReference>
<keyword evidence="7" id="KW-1185">Reference proteome</keyword>
<dbReference type="Gene3D" id="2.40.50.40">
    <property type="match status" value="2"/>
</dbReference>
<organism evidence="6 7">
    <name type="scientific">Cyphellophora europaea (strain CBS 101466)</name>
    <name type="common">Phialophora europaea</name>
    <dbReference type="NCBI Taxonomy" id="1220924"/>
    <lineage>
        <taxon>Eukaryota</taxon>
        <taxon>Fungi</taxon>
        <taxon>Dikarya</taxon>
        <taxon>Ascomycota</taxon>
        <taxon>Pezizomycotina</taxon>
        <taxon>Eurotiomycetes</taxon>
        <taxon>Chaetothyriomycetidae</taxon>
        <taxon>Chaetothyriales</taxon>
        <taxon>Cyphellophoraceae</taxon>
        <taxon>Cyphellophora</taxon>
    </lineage>
</organism>
<dbReference type="PROSITE" id="PS50013">
    <property type="entry name" value="CHROMO_2"/>
    <property type="match status" value="1"/>
</dbReference>
<dbReference type="STRING" id="1220924.W2RT26"/>
<dbReference type="OrthoDB" id="433924at2759"/>
<dbReference type="AlphaFoldDB" id="W2RT26"/>
<comment type="subunit">
    <text evidence="2">Component of the NuA4 histone acetyltransferase complex.</text>
</comment>
<dbReference type="VEuPathDB" id="FungiDB:HMPREF1541_05689"/>
<dbReference type="InterPro" id="IPR016197">
    <property type="entry name" value="Chromo-like_dom_sf"/>
</dbReference>
<name>W2RT26_CYPE1</name>
<dbReference type="InterPro" id="IPR008251">
    <property type="entry name" value="Chromo_shadow_dom"/>
</dbReference>
<feature type="compositionally biased region" description="Acidic residues" evidence="4">
    <location>
        <begin position="61"/>
        <end position="76"/>
    </location>
</feature>
<feature type="region of interest" description="Disordered" evidence="4">
    <location>
        <begin position="127"/>
        <end position="175"/>
    </location>
</feature>
<reference evidence="6 7" key="1">
    <citation type="submission" date="2013-03" db="EMBL/GenBank/DDBJ databases">
        <title>The Genome Sequence of Phialophora europaea CBS 101466.</title>
        <authorList>
            <consortium name="The Broad Institute Genomics Platform"/>
            <person name="Cuomo C."/>
            <person name="de Hoog S."/>
            <person name="Gorbushina A."/>
            <person name="Walker B."/>
            <person name="Young S.K."/>
            <person name="Zeng Q."/>
            <person name="Gargeya S."/>
            <person name="Fitzgerald M."/>
            <person name="Haas B."/>
            <person name="Abouelleil A."/>
            <person name="Allen A.W."/>
            <person name="Alvarado L."/>
            <person name="Arachchi H.M."/>
            <person name="Berlin A.M."/>
            <person name="Chapman S.B."/>
            <person name="Gainer-Dewar J."/>
            <person name="Goldberg J."/>
            <person name="Griggs A."/>
            <person name="Gujja S."/>
            <person name="Hansen M."/>
            <person name="Howarth C."/>
            <person name="Imamovic A."/>
            <person name="Ireland A."/>
            <person name="Larimer J."/>
            <person name="McCowan C."/>
            <person name="Murphy C."/>
            <person name="Pearson M."/>
            <person name="Poon T.W."/>
            <person name="Priest M."/>
            <person name="Roberts A."/>
            <person name="Saif S."/>
            <person name="Shea T."/>
            <person name="Sisk P."/>
            <person name="Sykes S."/>
            <person name="Wortman J."/>
            <person name="Nusbaum C."/>
            <person name="Birren B."/>
        </authorList>
    </citation>
    <scope>NUCLEOTIDE SEQUENCE [LARGE SCALE GENOMIC DNA]</scope>
    <source>
        <strain evidence="6 7">CBS 101466</strain>
    </source>
</reference>
<gene>
    <name evidence="6" type="ORF">HMPREF1541_05689</name>
</gene>
<sequence length="235" mass="26309">MPKVTCEFDALRVGRTRIACLHGAADENSDLSDASDLAHDEVLPKPSDIEGKPVNGTALDDNSDSSDDDDDDEEAYQVESIVSHKGKGKNVKYEIKWVGYPESDNTFEPQENLLPDAREILSKYHEKIGHDPSVPDKSLKKSKVTGDLKRTASDSPGPNKRQRTSDGSDATGTWLPRESDWEKHVHAITHIEKDVNTGQLVVFINWQNGKKTKVSMNQVYAHCPRPMLKFYEQHL</sequence>
<evidence type="ECO:0000256" key="1">
    <source>
        <dbReference type="ARBA" id="ARBA00004123"/>
    </source>
</evidence>
<dbReference type="Proteomes" id="UP000030752">
    <property type="component" value="Unassembled WGS sequence"/>
</dbReference>